<evidence type="ECO:0000313" key="1">
    <source>
        <dbReference type="EMBL" id="CAG2055354.1"/>
    </source>
</evidence>
<keyword evidence="2" id="KW-1185">Reference proteome</keyword>
<organism evidence="1 2">
    <name type="scientific">Timema podura</name>
    <name type="common">Walking stick</name>
    <dbReference type="NCBI Taxonomy" id="61482"/>
    <lineage>
        <taxon>Eukaryota</taxon>
        <taxon>Metazoa</taxon>
        <taxon>Ecdysozoa</taxon>
        <taxon>Arthropoda</taxon>
        <taxon>Hexapoda</taxon>
        <taxon>Insecta</taxon>
        <taxon>Pterygota</taxon>
        <taxon>Neoptera</taxon>
        <taxon>Polyneoptera</taxon>
        <taxon>Phasmatodea</taxon>
        <taxon>Timematodea</taxon>
        <taxon>Timematoidea</taxon>
        <taxon>Timematidae</taxon>
        <taxon>Timema</taxon>
    </lineage>
</organism>
<comment type="caution">
    <text evidence="1">The sequence shown here is derived from an EMBL/GenBank/DDBJ whole genome shotgun (WGS) entry which is preliminary data.</text>
</comment>
<sequence length="72" mass="8105">MGYERDSETRKCGYETASKRGGALSNEALRRVEEVQNDRVMKELVKEGFGNQIILCRDRGLNPGPSEQKSDT</sequence>
<protein>
    <submittedName>
        <fullName evidence="1">Uncharacterized protein</fullName>
    </submittedName>
</protein>
<proteinExistence type="predicted"/>
<dbReference type="EMBL" id="CAJPIN010002381">
    <property type="protein sequence ID" value="CAG2055354.1"/>
    <property type="molecule type" value="Genomic_DNA"/>
</dbReference>
<name>A0ABN7NLP4_TIMPD</name>
<evidence type="ECO:0000313" key="2">
    <source>
        <dbReference type="Proteomes" id="UP001153148"/>
    </source>
</evidence>
<accession>A0ABN7NLP4</accession>
<dbReference type="Proteomes" id="UP001153148">
    <property type="component" value="Unassembled WGS sequence"/>
</dbReference>
<gene>
    <name evidence="1" type="ORF">TPAB3V08_LOCUS2359</name>
</gene>
<reference evidence="1" key="1">
    <citation type="submission" date="2021-03" db="EMBL/GenBank/DDBJ databases">
        <authorList>
            <person name="Tran Van P."/>
        </authorList>
    </citation>
    <scope>NUCLEOTIDE SEQUENCE</scope>
</reference>